<accession>A0A8S2GC47</accession>
<protein>
    <submittedName>
        <fullName evidence="1">Uncharacterized protein</fullName>
    </submittedName>
</protein>
<dbReference type="Proteomes" id="UP000677228">
    <property type="component" value="Unassembled WGS sequence"/>
</dbReference>
<dbReference type="Proteomes" id="UP000682733">
    <property type="component" value="Unassembled WGS sequence"/>
</dbReference>
<feature type="non-terminal residue" evidence="1">
    <location>
        <position position="17"/>
    </location>
</feature>
<evidence type="ECO:0000313" key="2">
    <source>
        <dbReference type="EMBL" id="CAF3908126.1"/>
    </source>
</evidence>
<gene>
    <name evidence="1" type="ORF">OVA965_LOCUS46234</name>
    <name evidence="2" type="ORF">TMI583_LOCUS20916</name>
</gene>
<proteinExistence type="predicted"/>
<name>A0A8S2GC47_9BILA</name>
<evidence type="ECO:0000313" key="3">
    <source>
        <dbReference type="Proteomes" id="UP000677228"/>
    </source>
</evidence>
<organism evidence="1 3">
    <name type="scientific">Didymodactylos carnosus</name>
    <dbReference type="NCBI Taxonomy" id="1234261"/>
    <lineage>
        <taxon>Eukaryota</taxon>
        <taxon>Metazoa</taxon>
        <taxon>Spiralia</taxon>
        <taxon>Gnathifera</taxon>
        <taxon>Rotifera</taxon>
        <taxon>Eurotatoria</taxon>
        <taxon>Bdelloidea</taxon>
        <taxon>Philodinida</taxon>
        <taxon>Philodinidae</taxon>
        <taxon>Didymodactylos</taxon>
    </lineage>
</organism>
<reference evidence="1" key="1">
    <citation type="submission" date="2021-02" db="EMBL/GenBank/DDBJ databases">
        <authorList>
            <person name="Nowell W R."/>
        </authorList>
    </citation>
    <scope>NUCLEOTIDE SEQUENCE</scope>
</reference>
<dbReference type="EMBL" id="CAJNOK010084255">
    <property type="protein sequence ID" value="CAF1686993.1"/>
    <property type="molecule type" value="Genomic_DNA"/>
</dbReference>
<sequence length="17" mass="1783">MMMATDQTPSRASSAPT</sequence>
<dbReference type="EMBL" id="CAJOBA010020430">
    <property type="protein sequence ID" value="CAF3908126.1"/>
    <property type="molecule type" value="Genomic_DNA"/>
</dbReference>
<dbReference type="AlphaFoldDB" id="A0A8S2GC47"/>
<evidence type="ECO:0000313" key="1">
    <source>
        <dbReference type="EMBL" id="CAF1686993.1"/>
    </source>
</evidence>
<comment type="caution">
    <text evidence="1">The sequence shown here is derived from an EMBL/GenBank/DDBJ whole genome shotgun (WGS) entry which is preliminary data.</text>
</comment>